<reference evidence="1" key="1">
    <citation type="submission" date="2020-05" db="EMBL/GenBank/DDBJ databases">
        <authorList>
            <person name="Chiriac C."/>
            <person name="Salcher M."/>
            <person name="Ghai R."/>
            <person name="Kavagutti S V."/>
        </authorList>
    </citation>
    <scope>NUCLEOTIDE SEQUENCE</scope>
</reference>
<dbReference type="AlphaFoldDB" id="A0A6J6SBM6"/>
<protein>
    <submittedName>
        <fullName evidence="1">Unannotated protein</fullName>
    </submittedName>
</protein>
<accession>A0A6J6SBM6</accession>
<evidence type="ECO:0000313" key="1">
    <source>
        <dbReference type="EMBL" id="CAB4731789.1"/>
    </source>
</evidence>
<name>A0A6J6SBM6_9ZZZZ</name>
<proteinExistence type="predicted"/>
<gene>
    <name evidence="1" type="ORF">UFOPK2761_00559</name>
</gene>
<sequence length="87" mass="9417">MSCDNAVARRGPVLVQDRADLAPSLAMLLARTFSTPTPVTTVRLLRDALAVWAPAEILLSIQALPERTFRSATEVTQSLVLVEEVDA</sequence>
<dbReference type="EMBL" id="CAEZYQ010000003">
    <property type="protein sequence ID" value="CAB4731789.1"/>
    <property type="molecule type" value="Genomic_DNA"/>
</dbReference>
<organism evidence="1">
    <name type="scientific">freshwater metagenome</name>
    <dbReference type="NCBI Taxonomy" id="449393"/>
    <lineage>
        <taxon>unclassified sequences</taxon>
        <taxon>metagenomes</taxon>
        <taxon>ecological metagenomes</taxon>
    </lineage>
</organism>